<protein>
    <submittedName>
        <fullName evidence="1">Uncharacterized protein</fullName>
    </submittedName>
</protein>
<gene>
    <name evidence="1" type="ORF">PXEA_LOCUS13740</name>
</gene>
<keyword evidence="2" id="KW-1185">Reference proteome</keyword>
<accession>A0A3S5BVJ8</accession>
<sequence>MPANLFPRIVSACLYKRSEELLNSIVATPSVGAQASCFDVCVLGQEAAITSDLFTNVVKSYALTDGQPEESPTLNSMSQRLLRSVINPICVWQNAIMIRVGGVELLIQRTINSGNLLFFTEKN</sequence>
<reference evidence="1" key="1">
    <citation type="submission" date="2018-11" db="EMBL/GenBank/DDBJ databases">
        <authorList>
            <consortium name="Pathogen Informatics"/>
        </authorList>
    </citation>
    <scope>NUCLEOTIDE SEQUENCE</scope>
</reference>
<dbReference type="Proteomes" id="UP000784294">
    <property type="component" value="Unassembled WGS sequence"/>
</dbReference>
<dbReference type="AlphaFoldDB" id="A0A3S5BVJ8"/>
<dbReference type="EMBL" id="CAAALY010045792">
    <property type="protein sequence ID" value="VEL20300.1"/>
    <property type="molecule type" value="Genomic_DNA"/>
</dbReference>
<comment type="caution">
    <text evidence="1">The sequence shown here is derived from an EMBL/GenBank/DDBJ whole genome shotgun (WGS) entry which is preliminary data.</text>
</comment>
<proteinExistence type="predicted"/>
<evidence type="ECO:0000313" key="1">
    <source>
        <dbReference type="EMBL" id="VEL20300.1"/>
    </source>
</evidence>
<name>A0A3S5BVJ8_9PLAT</name>
<evidence type="ECO:0000313" key="2">
    <source>
        <dbReference type="Proteomes" id="UP000784294"/>
    </source>
</evidence>
<organism evidence="1 2">
    <name type="scientific">Protopolystoma xenopodis</name>
    <dbReference type="NCBI Taxonomy" id="117903"/>
    <lineage>
        <taxon>Eukaryota</taxon>
        <taxon>Metazoa</taxon>
        <taxon>Spiralia</taxon>
        <taxon>Lophotrochozoa</taxon>
        <taxon>Platyhelminthes</taxon>
        <taxon>Monogenea</taxon>
        <taxon>Polyopisthocotylea</taxon>
        <taxon>Polystomatidea</taxon>
        <taxon>Polystomatidae</taxon>
        <taxon>Protopolystoma</taxon>
    </lineage>
</organism>